<dbReference type="InterPro" id="IPR003594">
    <property type="entry name" value="HATPase_dom"/>
</dbReference>
<evidence type="ECO:0000259" key="9">
    <source>
        <dbReference type="Pfam" id="PF02518"/>
    </source>
</evidence>
<reference evidence="11 12" key="1">
    <citation type="submission" date="2019-06" db="EMBL/GenBank/DDBJ databases">
        <title>Aeromicrobium sp. nov., isolated from a maize field.</title>
        <authorList>
            <person name="Lin S.-Y."/>
            <person name="Tsai C.-F."/>
            <person name="Young C.-C."/>
        </authorList>
    </citation>
    <scope>NUCLEOTIDE SEQUENCE [LARGE SCALE GENOMIC DNA]</scope>
    <source>
        <strain evidence="11 12">CC-CFT486</strain>
    </source>
</reference>
<evidence type="ECO:0000256" key="5">
    <source>
        <dbReference type="ARBA" id="ARBA00022741"/>
    </source>
</evidence>
<keyword evidence="6" id="KW-0418">Kinase</keyword>
<dbReference type="GO" id="GO:0016020">
    <property type="term" value="C:membrane"/>
    <property type="evidence" value="ECO:0007669"/>
    <property type="project" value="InterPro"/>
</dbReference>
<evidence type="ECO:0000256" key="7">
    <source>
        <dbReference type="ARBA" id="ARBA00022840"/>
    </source>
</evidence>
<dbReference type="Proteomes" id="UP000321571">
    <property type="component" value="Unassembled WGS sequence"/>
</dbReference>
<keyword evidence="7" id="KW-0067">ATP-binding</keyword>
<dbReference type="AlphaFoldDB" id="A0A5C8NJJ8"/>
<dbReference type="GO" id="GO:0046983">
    <property type="term" value="F:protein dimerization activity"/>
    <property type="evidence" value="ECO:0007669"/>
    <property type="project" value="InterPro"/>
</dbReference>
<dbReference type="Gene3D" id="1.10.3680.10">
    <property type="entry name" value="TerB-like"/>
    <property type="match status" value="1"/>
</dbReference>
<dbReference type="PANTHER" id="PTHR24421:SF10">
    <property type="entry name" value="NITRATE_NITRITE SENSOR PROTEIN NARQ"/>
    <property type="match status" value="1"/>
</dbReference>
<keyword evidence="3" id="KW-0597">Phosphoprotein</keyword>
<dbReference type="RefSeq" id="WP_147685663.1">
    <property type="nucleotide sequence ID" value="NZ_VDUX01000003.1"/>
</dbReference>
<dbReference type="Gene3D" id="1.20.5.1930">
    <property type="match status" value="1"/>
</dbReference>
<keyword evidence="8" id="KW-0902">Two-component regulatory system</keyword>
<dbReference type="Gene3D" id="3.30.565.10">
    <property type="entry name" value="Histidine kinase-like ATPase, C-terminal domain"/>
    <property type="match status" value="1"/>
</dbReference>
<gene>
    <name evidence="11" type="ORF">FHP06_08265</name>
</gene>
<evidence type="ECO:0000313" key="12">
    <source>
        <dbReference type="Proteomes" id="UP000321571"/>
    </source>
</evidence>
<keyword evidence="4" id="KW-0808">Transferase</keyword>
<dbReference type="SUPFAM" id="SSF55874">
    <property type="entry name" value="ATPase domain of HSP90 chaperone/DNA topoisomerase II/histidine kinase"/>
    <property type="match status" value="1"/>
</dbReference>
<evidence type="ECO:0000256" key="1">
    <source>
        <dbReference type="ARBA" id="ARBA00000085"/>
    </source>
</evidence>
<evidence type="ECO:0000256" key="4">
    <source>
        <dbReference type="ARBA" id="ARBA00022679"/>
    </source>
</evidence>
<dbReference type="EC" id="2.7.13.3" evidence="2"/>
<accession>A0A5C8NJJ8</accession>
<feature type="domain" description="Signal transduction histidine kinase subgroup 3 dimerisation and phosphoacceptor" evidence="10">
    <location>
        <begin position="127"/>
        <end position="191"/>
    </location>
</feature>
<dbReference type="InterPro" id="IPR050482">
    <property type="entry name" value="Sensor_HK_TwoCompSys"/>
</dbReference>
<keyword evidence="5" id="KW-0547">Nucleotide-binding</keyword>
<dbReference type="Pfam" id="PF02518">
    <property type="entry name" value="HATPase_c"/>
    <property type="match status" value="1"/>
</dbReference>
<dbReference type="Pfam" id="PF07730">
    <property type="entry name" value="HisKA_3"/>
    <property type="match status" value="1"/>
</dbReference>
<evidence type="ECO:0000256" key="3">
    <source>
        <dbReference type="ARBA" id="ARBA00022553"/>
    </source>
</evidence>
<evidence type="ECO:0000256" key="8">
    <source>
        <dbReference type="ARBA" id="ARBA00023012"/>
    </source>
</evidence>
<comment type="caution">
    <text evidence="11">The sequence shown here is derived from an EMBL/GenBank/DDBJ whole genome shotgun (WGS) entry which is preliminary data.</text>
</comment>
<dbReference type="InterPro" id="IPR029024">
    <property type="entry name" value="TerB-like"/>
</dbReference>
<dbReference type="GO" id="GO:0005524">
    <property type="term" value="F:ATP binding"/>
    <property type="evidence" value="ECO:0007669"/>
    <property type="project" value="UniProtKB-KW"/>
</dbReference>
<dbReference type="CDD" id="cd16917">
    <property type="entry name" value="HATPase_UhpB-NarQ-NarX-like"/>
    <property type="match status" value="1"/>
</dbReference>
<evidence type="ECO:0000256" key="6">
    <source>
        <dbReference type="ARBA" id="ARBA00022777"/>
    </source>
</evidence>
<evidence type="ECO:0000259" key="10">
    <source>
        <dbReference type="Pfam" id="PF07730"/>
    </source>
</evidence>
<feature type="domain" description="Histidine kinase/HSP90-like ATPase" evidence="9">
    <location>
        <begin position="228"/>
        <end position="315"/>
    </location>
</feature>
<organism evidence="11 12">
    <name type="scientific">Aeromicrobium terrae</name>
    <dbReference type="NCBI Taxonomy" id="2498846"/>
    <lineage>
        <taxon>Bacteria</taxon>
        <taxon>Bacillati</taxon>
        <taxon>Actinomycetota</taxon>
        <taxon>Actinomycetes</taxon>
        <taxon>Propionibacteriales</taxon>
        <taxon>Nocardioidaceae</taxon>
        <taxon>Aeromicrobium</taxon>
    </lineage>
</organism>
<sequence length="489" mass="52804">MSFAGLGAGGPDATVRDTLRRVLGDPDLEIVYTQVGSGSGWITGLGESTPRPDARAGRAFTPIDRGGKPVAGLLHDRRLLRRPRRLRAAVDAASLALDNERLKAQLRAELLEARLSRARILDAGDRELQRVERNLHDGAQQRLVGLSLTFRLASRRAADDPELTALLDDAARELSDAIAELRELTRGIHPAIVEDTGLRGALESLAERPGLPVDLQVDLPERLPEAVEVAAYYLVAEALTNVNKHASATRVSVQAYVADDVLHISVRDDGAGGAEPSAGSGLQGLADRIGALGGVFELVSPPASGTTVTAALPLDQAVQTDAEQRRMTALRWFVRENWDMPGEVVDQIRDEDNLIAGKVMLLCAGGNASITDREREWLIGYLTAARDADWVIEAVATYDDSDTLEDLIQLPGIPETRRGMLYDSIRMCFSDGPFTPGELSHLERSAAVLGVTSDELDELRAIVEADAALRRRRFTTIVTPVLPHGTTPA</sequence>
<keyword evidence="12" id="KW-1185">Reference proteome</keyword>
<evidence type="ECO:0000256" key="2">
    <source>
        <dbReference type="ARBA" id="ARBA00012438"/>
    </source>
</evidence>
<dbReference type="OrthoDB" id="3217947at2"/>
<dbReference type="InterPro" id="IPR036890">
    <property type="entry name" value="HATPase_C_sf"/>
</dbReference>
<dbReference type="EMBL" id="VDUX01000003">
    <property type="protein sequence ID" value="TXL61412.1"/>
    <property type="molecule type" value="Genomic_DNA"/>
</dbReference>
<dbReference type="SUPFAM" id="SSF158682">
    <property type="entry name" value="TerB-like"/>
    <property type="match status" value="1"/>
</dbReference>
<comment type="catalytic activity">
    <reaction evidence="1">
        <text>ATP + protein L-histidine = ADP + protein N-phospho-L-histidine.</text>
        <dbReference type="EC" id="2.7.13.3"/>
    </reaction>
</comment>
<dbReference type="InterPro" id="IPR011712">
    <property type="entry name" value="Sig_transdc_His_kin_sub3_dim/P"/>
</dbReference>
<dbReference type="PANTHER" id="PTHR24421">
    <property type="entry name" value="NITRATE/NITRITE SENSOR PROTEIN NARX-RELATED"/>
    <property type="match status" value="1"/>
</dbReference>
<name>A0A5C8NJJ8_9ACTN</name>
<protein>
    <recommendedName>
        <fullName evidence="2">histidine kinase</fullName>
        <ecNumber evidence="2">2.7.13.3</ecNumber>
    </recommendedName>
</protein>
<dbReference type="GO" id="GO:0000155">
    <property type="term" value="F:phosphorelay sensor kinase activity"/>
    <property type="evidence" value="ECO:0007669"/>
    <property type="project" value="InterPro"/>
</dbReference>
<proteinExistence type="predicted"/>
<evidence type="ECO:0000313" key="11">
    <source>
        <dbReference type="EMBL" id="TXL61412.1"/>
    </source>
</evidence>